<evidence type="ECO:0000256" key="3">
    <source>
        <dbReference type="HAMAP-Rule" id="MF_01151"/>
    </source>
</evidence>
<dbReference type="Proteomes" id="UP000006001">
    <property type="component" value="Unassembled WGS sequence"/>
</dbReference>
<organism evidence="7 8">
    <name type="scientific">Slackia exigua (strain ATCC 700122 / DSM 15923 / CIP 105133 / JCM 11022 / KCTC 5966 / S-7)</name>
    <dbReference type="NCBI Taxonomy" id="649764"/>
    <lineage>
        <taxon>Bacteria</taxon>
        <taxon>Bacillati</taxon>
        <taxon>Actinomycetota</taxon>
        <taxon>Coriobacteriia</taxon>
        <taxon>Eggerthellales</taxon>
        <taxon>Eggerthellaceae</taxon>
        <taxon>Slackia</taxon>
    </lineage>
</organism>
<comment type="subcellular location">
    <subcellularLocation>
        <location evidence="3">Cytoplasm</location>
    </subcellularLocation>
</comment>
<dbReference type="SUPFAM" id="SSF58014">
    <property type="entry name" value="Coiled-coil domain of nucleotide exchange factor GrpE"/>
    <property type="match status" value="1"/>
</dbReference>
<keyword evidence="3 4" id="KW-0346">Stress response</keyword>
<dbReference type="InterPro" id="IPR000740">
    <property type="entry name" value="GrpE"/>
</dbReference>
<dbReference type="EMBL" id="ACUX02000007">
    <property type="protein sequence ID" value="EEZ61039.1"/>
    <property type="molecule type" value="Genomic_DNA"/>
</dbReference>
<evidence type="ECO:0000256" key="5">
    <source>
        <dbReference type="RuleBase" id="RU004478"/>
    </source>
</evidence>
<comment type="subunit">
    <text evidence="3">Homodimer.</text>
</comment>
<dbReference type="GO" id="GO:0005737">
    <property type="term" value="C:cytoplasm"/>
    <property type="evidence" value="ECO:0007669"/>
    <property type="project" value="UniProtKB-SubCell"/>
</dbReference>
<feature type="compositionally biased region" description="Acidic residues" evidence="6">
    <location>
        <begin position="17"/>
        <end position="26"/>
    </location>
</feature>
<dbReference type="Pfam" id="PF01025">
    <property type="entry name" value="GrpE"/>
    <property type="match status" value="1"/>
</dbReference>
<dbReference type="AlphaFoldDB" id="D0WH75"/>
<comment type="function">
    <text evidence="3 4">Participates actively in the response to hyperosmotic and heat shock by preventing the aggregation of stress-denatured proteins, in association with DnaK and GrpE. It is the nucleotide exchange factor for DnaK and may function as a thermosensor. Unfolded proteins bind initially to DnaJ; upon interaction with the DnaJ-bound protein, DnaK hydrolyzes its bound ATP, resulting in the formation of a stable complex. GrpE releases ADP from DnaK; ATP binding to DnaK triggers the release of the substrate protein, thus completing the reaction cycle. Several rounds of ATP-dependent interactions between DnaJ, DnaK and GrpE are required for fully efficient folding.</text>
</comment>
<dbReference type="PANTHER" id="PTHR21237">
    <property type="entry name" value="GRPE PROTEIN"/>
    <property type="match status" value="1"/>
</dbReference>
<accession>D0WH75</accession>
<comment type="caution">
    <text evidence="7">The sequence shown here is derived from an EMBL/GenBank/DDBJ whole genome shotgun (WGS) entry which is preliminary data.</text>
</comment>
<dbReference type="GO" id="GO:0042803">
    <property type="term" value="F:protein homodimerization activity"/>
    <property type="evidence" value="ECO:0007669"/>
    <property type="project" value="InterPro"/>
</dbReference>
<dbReference type="PRINTS" id="PR00773">
    <property type="entry name" value="GRPEPROTEIN"/>
</dbReference>
<evidence type="ECO:0000313" key="7">
    <source>
        <dbReference type="EMBL" id="EEZ61039.1"/>
    </source>
</evidence>
<evidence type="ECO:0000256" key="2">
    <source>
        <dbReference type="ARBA" id="ARBA00023186"/>
    </source>
</evidence>
<dbReference type="SUPFAM" id="SSF51064">
    <property type="entry name" value="Head domain of nucleotide exchange factor GrpE"/>
    <property type="match status" value="1"/>
</dbReference>
<evidence type="ECO:0000313" key="8">
    <source>
        <dbReference type="Proteomes" id="UP000006001"/>
    </source>
</evidence>
<gene>
    <name evidence="3 7" type="primary">grpE</name>
    <name evidence="7" type="ORF">HMPREF0762_01107</name>
</gene>
<dbReference type="GO" id="GO:0006457">
    <property type="term" value="P:protein folding"/>
    <property type="evidence" value="ECO:0007669"/>
    <property type="project" value="InterPro"/>
</dbReference>
<dbReference type="HAMAP" id="MF_01151">
    <property type="entry name" value="GrpE"/>
    <property type="match status" value="1"/>
</dbReference>
<dbReference type="eggNOG" id="COG0576">
    <property type="taxonomic scope" value="Bacteria"/>
</dbReference>
<dbReference type="Gene3D" id="2.30.22.10">
    <property type="entry name" value="Head domain of nucleotide exchange factor GrpE"/>
    <property type="match status" value="1"/>
</dbReference>
<dbReference type="GO" id="GO:0051087">
    <property type="term" value="F:protein-folding chaperone binding"/>
    <property type="evidence" value="ECO:0007669"/>
    <property type="project" value="InterPro"/>
</dbReference>
<name>D0WH75_SLAES</name>
<dbReference type="Gene3D" id="3.90.20.20">
    <property type="match status" value="1"/>
</dbReference>
<feature type="region of interest" description="Disordered" evidence="6">
    <location>
        <begin position="1"/>
        <end position="85"/>
    </location>
</feature>
<dbReference type="GeneID" id="85007638"/>
<dbReference type="CDD" id="cd00446">
    <property type="entry name" value="GrpE"/>
    <property type="match status" value="1"/>
</dbReference>
<evidence type="ECO:0000256" key="6">
    <source>
        <dbReference type="SAM" id="MobiDB-lite"/>
    </source>
</evidence>
<keyword evidence="3" id="KW-0963">Cytoplasm</keyword>
<dbReference type="OrthoDB" id="5191115at2"/>
<dbReference type="RefSeq" id="WP_006362364.1">
    <property type="nucleotide sequence ID" value="NZ_GG700630.1"/>
</dbReference>
<dbReference type="GO" id="GO:0051082">
    <property type="term" value="F:unfolded protein binding"/>
    <property type="evidence" value="ECO:0007669"/>
    <property type="project" value="TreeGrafter"/>
</dbReference>
<sequence length="235" mass="25132">MTEDGKSSDPRKIPIDGTDEPVDEAAEQAAPSGDEASPAAEPSFADEVEAWVQDGAEVEGDEPAEAPASATSDQEVAQARAEASAMRDKYLRLQADWDNFRKRTAEENDQIRKRATERLMEDVLPVLDDFERAVSHAEQNGEAGLLDGVKAIGAKLAGVLEKHGLKAVDPVGEPFDALAHQAVATVPDPSVPDETVAQVYQKGYRMGSKVIRSAMVAISSGGPKRESEPDASEHK</sequence>
<reference evidence="7" key="1">
    <citation type="submission" date="2009-10" db="EMBL/GenBank/DDBJ databases">
        <authorList>
            <person name="Weinstock G."/>
            <person name="Sodergren E."/>
            <person name="Clifton S."/>
            <person name="Fulton L."/>
            <person name="Fulton B."/>
            <person name="Courtney L."/>
            <person name="Fronick C."/>
            <person name="Harrison M."/>
            <person name="Strong C."/>
            <person name="Farmer C."/>
            <person name="Delahaunty K."/>
            <person name="Markovic C."/>
            <person name="Hall O."/>
            <person name="Minx P."/>
            <person name="Tomlinson C."/>
            <person name="Mitreva M."/>
            <person name="Nelson J."/>
            <person name="Hou S."/>
            <person name="Wollam A."/>
            <person name="Pepin K.H."/>
            <person name="Johnson M."/>
            <person name="Bhonagiri V."/>
            <person name="Nash W.E."/>
            <person name="Warren W."/>
            <person name="Chinwalla A."/>
            <person name="Mardis E.R."/>
            <person name="Wilson R.K."/>
        </authorList>
    </citation>
    <scope>NUCLEOTIDE SEQUENCE [LARGE SCALE GENOMIC DNA]</scope>
    <source>
        <strain evidence="7">ATCC 700122</strain>
    </source>
</reference>
<keyword evidence="8" id="KW-1185">Reference proteome</keyword>
<keyword evidence="2 3" id="KW-0143">Chaperone</keyword>
<dbReference type="InterPro" id="IPR009012">
    <property type="entry name" value="GrpE_head"/>
</dbReference>
<dbReference type="PROSITE" id="PS01071">
    <property type="entry name" value="GRPE"/>
    <property type="match status" value="1"/>
</dbReference>
<dbReference type="STRING" id="649764.HMPREF0762_01107"/>
<feature type="compositionally biased region" description="Basic and acidic residues" evidence="6">
    <location>
        <begin position="1"/>
        <end position="14"/>
    </location>
</feature>
<dbReference type="PANTHER" id="PTHR21237:SF23">
    <property type="entry name" value="GRPE PROTEIN HOMOLOG, MITOCHONDRIAL"/>
    <property type="match status" value="1"/>
</dbReference>
<evidence type="ECO:0000256" key="1">
    <source>
        <dbReference type="ARBA" id="ARBA00009054"/>
    </source>
</evidence>
<protein>
    <recommendedName>
        <fullName evidence="3 4">Protein GrpE</fullName>
    </recommendedName>
    <alternativeName>
        <fullName evidence="3">HSP-70 cofactor</fullName>
    </alternativeName>
</protein>
<dbReference type="InterPro" id="IPR013805">
    <property type="entry name" value="GrpE_CC"/>
</dbReference>
<proteinExistence type="inferred from homology"/>
<comment type="similarity">
    <text evidence="1 3 5">Belongs to the GrpE family.</text>
</comment>
<dbReference type="HOGENOM" id="CLU_057217_5_2_11"/>
<dbReference type="GO" id="GO:0000774">
    <property type="term" value="F:adenyl-nucleotide exchange factor activity"/>
    <property type="evidence" value="ECO:0007669"/>
    <property type="project" value="InterPro"/>
</dbReference>
<evidence type="ECO:0000256" key="4">
    <source>
        <dbReference type="RuleBase" id="RU000639"/>
    </source>
</evidence>